<evidence type="ECO:0000313" key="1">
    <source>
        <dbReference type="EMBL" id="KRK45997.1"/>
    </source>
</evidence>
<reference evidence="1 2" key="1">
    <citation type="journal article" date="2015" name="Genome Announc.">
        <title>Expanding the biotechnology potential of lactobacilli through comparative genomics of 213 strains and associated genera.</title>
        <authorList>
            <person name="Sun Z."/>
            <person name="Harris H.M."/>
            <person name="McCann A."/>
            <person name="Guo C."/>
            <person name="Argimon S."/>
            <person name="Zhang W."/>
            <person name="Yang X."/>
            <person name="Jeffery I.B."/>
            <person name="Cooney J.C."/>
            <person name="Kagawa T.F."/>
            <person name="Liu W."/>
            <person name="Song Y."/>
            <person name="Salvetti E."/>
            <person name="Wrobel A."/>
            <person name="Rasinkangas P."/>
            <person name="Parkhill J."/>
            <person name="Rea M.C."/>
            <person name="O'Sullivan O."/>
            <person name="Ritari J."/>
            <person name="Douillard F.P."/>
            <person name="Paul Ross R."/>
            <person name="Yang R."/>
            <person name="Briner A.E."/>
            <person name="Felis G.E."/>
            <person name="de Vos W.M."/>
            <person name="Barrangou R."/>
            <person name="Klaenhammer T.R."/>
            <person name="Caufield P.W."/>
            <person name="Cui Y."/>
            <person name="Zhang H."/>
            <person name="O'Toole P.W."/>
        </authorList>
    </citation>
    <scope>NUCLEOTIDE SEQUENCE [LARGE SCALE GENOMIC DNA]</scope>
    <source>
        <strain evidence="1 2">DSM 15638</strain>
    </source>
</reference>
<evidence type="ECO:0000313" key="2">
    <source>
        <dbReference type="Proteomes" id="UP000051450"/>
    </source>
</evidence>
<protein>
    <recommendedName>
        <fullName evidence="3">Phospholipase C/D domain-containing protein</fullName>
    </recommendedName>
</protein>
<name>A0A0R1HHE5_9LACO</name>
<dbReference type="OrthoDB" id="9810012at2"/>
<comment type="caution">
    <text evidence="1">The sequence shown here is derived from an EMBL/GenBank/DDBJ whole genome shotgun (WGS) entry which is preliminary data.</text>
</comment>
<proteinExistence type="predicted"/>
<dbReference type="Proteomes" id="UP000051450">
    <property type="component" value="Unassembled WGS sequence"/>
</dbReference>
<dbReference type="EMBL" id="AZDI01000003">
    <property type="protein sequence ID" value="KRK45997.1"/>
    <property type="molecule type" value="Genomic_DNA"/>
</dbReference>
<dbReference type="RefSeq" id="WP_057974022.1">
    <property type="nucleotide sequence ID" value="NZ_AZDI01000003.1"/>
</dbReference>
<keyword evidence="2" id="KW-1185">Reference proteome</keyword>
<organism evidence="1 2">
    <name type="scientific">Dellaglioa algida DSM 15638</name>
    <dbReference type="NCBI Taxonomy" id="1423719"/>
    <lineage>
        <taxon>Bacteria</taxon>
        <taxon>Bacillati</taxon>
        <taxon>Bacillota</taxon>
        <taxon>Bacilli</taxon>
        <taxon>Lactobacillales</taxon>
        <taxon>Lactobacillaceae</taxon>
        <taxon>Dellaglioa</taxon>
    </lineage>
</organism>
<dbReference type="AlphaFoldDB" id="A0A0R1HHE5"/>
<sequence>MGSRIMHYAIANNIFSKTNFGEEFLIGSIAPDVNKNSKTPKELTHFMKMKSDGVHEMFPDIFLDKYRQTLSPFKLGYYLHLISDDIWLKTIYQKDIIENKNESKEQALKKFYADFHYFNSRLIEKYKLKPLEYRPAMVTGVTEIVDNDISEVINDLNKDFLDSNQIKSQLISEKDVDEYINTCTEKFMKFLIENKSN</sequence>
<accession>A0A0R1HHE5</accession>
<dbReference type="STRING" id="1423719.FC66_GL000958"/>
<evidence type="ECO:0008006" key="3">
    <source>
        <dbReference type="Google" id="ProtNLM"/>
    </source>
</evidence>
<gene>
    <name evidence="1" type="ORF">FC66_GL000958</name>
</gene>
<dbReference type="PATRIC" id="fig|1423719.4.peg.975"/>